<reference evidence="1 2" key="5">
    <citation type="journal article" date="2011" name="ISME J.">
        <title>Dual transcriptional profiling of a bacterial/fungal confrontation: Collimonas fungivorans versus Aspergillus niger.</title>
        <authorList>
            <person name="Mela F."/>
            <person name="Fritsche K."/>
            <person name="de Boer W."/>
            <person name="van Veen J.A."/>
            <person name="de Graaff L.H."/>
            <person name="van den Berg M."/>
            <person name="Leveau J.H."/>
        </authorList>
    </citation>
    <scope>NUCLEOTIDE SEQUENCE [LARGE SCALE GENOMIC DNA]</scope>
    <source>
        <strain evidence="1 2">Ter331</strain>
    </source>
</reference>
<accession>G0ACC5</accession>
<keyword evidence="2" id="KW-1185">Reference proteome</keyword>
<name>G0ACC5_COLFT</name>
<protein>
    <submittedName>
        <fullName evidence="1">Uncharacterized protein</fullName>
    </submittedName>
</protein>
<sequence length="112" mass="12504">MATTQSMFHVPSRIVGRSIHPDGWMRQCSSSRIGCAVNFAELLIEIGEAWHIAWPEPVQDREIRFVQAVHAPMIAVGAMSDVLLYQMPNTWWASANGAGDNSSRRAVLSYFD</sequence>
<dbReference type="AlphaFoldDB" id="G0ACC5"/>
<dbReference type="HOGENOM" id="CLU_2141616_0_0_4"/>
<gene>
    <name evidence="1" type="ordered locus">CFU_2653</name>
</gene>
<organism evidence="1 2">
    <name type="scientific">Collimonas fungivorans (strain Ter331)</name>
    <dbReference type="NCBI Taxonomy" id="1005048"/>
    <lineage>
        <taxon>Bacteria</taxon>
        <taxon>Pseudomonadati</taxon>
        <taxon>Pseudomonadota</taxon>
        <taxon>Betaproteobacteria</taxon>
        <taxon>Burkholderiales</taxon>
        <taxon>Oxalobacteraceae</taxon>
        <taxon>Collimonas</taxon>
    </lineage>
</organism>
<dbReference type="Proteomes" id="UP000008392">
    <property type="component" value="Chromosome"/>
</dbReference>
<reference evidence="1 2" key="1">
    <citation type="journal article" date="2004" name="Environ. Microbiol.">
        <title>Phylogeny-function analysis of (meta)genomic libraries: screening for expression of ribosomal RNA genes by large-insert library fluorescent in situ hybridization (LIL-FISH).</title>
        <authorList>
            <person name="Leveau J.H."/>
            <person name="Gerards S."/>
            <person name="de Boer W."/>
            <person name="van Veen J.A."/>
        </authorList>
    </citation>
    <scope>NUCLEOTIDE SEQUENCE [LARGE SCALE GENOMIC DNA]</scope>
    <source>
        <strain evidence="1 2">Ter331</strain>
    </source>
</reference>
<dbReference type="KEGG" id="cfu:CFU_2653"/>
<reference evidence="2" key="6">
    <citation type="submission" date="2011-05" db="EMBL/GenBank/DDBJ databases">
        <title>Complete sequence of Collimonas fungivorans Ter331.</title>
        <authorList>
            <person name="Leveau J.H."/>
        </authorList>
    </citation>
    <scope>NUCLEOTIDE SEQUENCE [LARGE SCALE GENOMIC DNA]</scope>
    <source>
        <strain evidence="2">Ter331</strain>
    </source>
</reference>
<dbReference type="EMBL" id="CP002745">
    <property type="protein sequence ID" value="AEK62480.1"/>
    <property type="molecule type" value="Genomic_DNA"/>
</dbReference>
<reference evidence="1 2" key="3">
    <citation type="journal article" date="2008" name="FEMS Microbiol. Ecol.">
        <title>Identification and characterization of genes underlying chitinolysis in Collimonas fungivorans Ter331.</title>
        <authorList>
            <person name="Fritsche K."/>
            <person name="de Boer W."/>
            <person name="Gerards S."/>
            <person name="van den Berg M."/>
            <person name="van Veen J.A."/>
            <person name="Leveau J.H."/>
        </authorList>
    </citation>
    <scope>NUCLEOTIDE SEQUENCE [LARGE SCALE GENOMIC DNA]</scope>
    <source>
        <strain evidence="1 2">Ter331</strain>
    </source>
</reference>
<proteinExistence type="predicted"/>
<evidence type="ECO:0000313" key="2">
    <source>
        <dbReference type="Proteomes" id="UP000008392"/>
    </source>
</evidence>
<reference evidence="1 2" key="2">
    <citation type="journal article" date="2006" name="J. Microbiol. Methods">
        <title>Genomic flank-sequencing of plasposon insertion sites for rapid identification of functional genes.</title>
        <authorList>
            <person name="Leveau J.H."/>
            <person name="Gerards S."/>
            <person name="Fritsche K."/>
            <person name="Zondag G."/>
            <person name="van Veen J.A."/>
        </authorList>
    </citation>
    <scope>NUCLEOTIDE SEQUENCE [LARGE SCALE GENOMIC DNA]</scope>
    <source>
        <strain evidence="1 2">Ter331</strain>
    </source>
</reference>
<evidence type="ECO:0000313" key="1">
    <source>
        <dbReference type="EMBL" id="AEK62480.1"/>
    </source>
</evidence>
<reference evidence="1 2" key="4">
    <citation type="journal article" date="2010" name="Environ. Microbiol.">
        <title>The bacterial genus Collimonas: mycophagy, weathering and other adaptive solutions to life in oligotrophic soil environments.</title>
        <authorList>
            <person name="Leveau J.H."/>
            <person name="Uroz S."/>
            <person name="de Boer W."/>
        </authorList>
    </citation>
    <scope>NUCLEOTIDE SEQUENCE [LARGE SCALE GENOMIC DNA]</scope>
    <source>
        <strain evidence="1 2">Ter331</strain>
    </source>
</reference>